<dbReference type="Pfam" id="PF00391">
    <property type="entry name" value="PEP-utilizers"/>
    <property type="match status" value="1"/>
</dbReference>
<dbReference type="STRING" id="1123243.SAMN02745190_00515"/>
<dbReference type="InterPro" id="IPR008731">
    <property type="entry name" value="PTS_EIN"/>
</dbReference>
<dbReference type="Gene3D" id="3.20.20.60">
    <property type="entry name" value="Phosphoenolpyruvate-binding domains"/>
    <property type="match status" value="1"/>
</dbReference>
<evidence type="ECO:0000256" key="5">
    <source>
        <dbReference type="ARBA" id="ARBA00007837"/>
    </source>
</evidence>
<proteinExistence type="inferred from homology"/>
<feature type="binding site" evidence="19">
    <location>
        <position position="455"/>
    </location>
    <ligand>
        <name>phosphoenolpyruvate</name>
        <dbReference type="ChEBI" id="CHEBI:58702"/>
    </ligand>
</feature>
<protein>
    <recommendedName>
        <fullName evidence="7 17">Phosphoenolpyruvate-protein phosphotransferase</fullName>
        <ecNumber evidence="6 17">2.7.3.9</ecNumber>
    </recommendedName>
    <alternativeName>
        <fullName evidence="16 17">Phosphotransferase system, enzyme I</fullName>
    </alternativeName>
</protein>
<evidence type="ECO:0000259" key="21">
    <source>
        <dbReference type="Pfam" id="PF00391"/>
    </source>
</evidence>
<dbReference type="EMBL" id="FQUG01000002">
    <property type="protein sequence ID" value="SHE45077.1"/>
    <property type="molecule type" value="Genomic_DNA"/>
</dbReference>
<dbReference type="Pfam" id="PF02896">
    <property type="entry name" value="PEP-utilizers_C"/>
    <property type="match status" value="1"/>
</dbReference>
<evidence type="ECO:0000256" key="16">
    <source>
        <dbReference type="ARBA" id="ARBA00033235"/>
    </source>
</evidence>
<evidence type="ECO:0000256" key="15">
    <source>
        <dbReference type="ARBA" id="ARBA00022842"/>
    </source>
</evidence>
<feature type="binding site" evidence="19">
    <location>
        <begin position="444"/>
        <end position="445"/>
    </location>
    <ligand>
        <name>phosphoenolpyruvate</name>
        <dbReference type="ChEBI" id="CHEBI:58702"/>
    </ligand>
</feature>
<keyword evidence="13 17" id="KW-0479">Metal-binding</keyword>
<sequence length="556" mass="58774">MRKELKGRGASEGIAFGAVWFPAKGISKIAEGYKKEDAQREHEKLDSAVKRTAERMNSLADNARKRGETAQADVLEAHAMIVEDPLILEAADKLIEEGSGAQDAIMQAAEEQAKCLAAIDDEYLKERAVDVRQAAHEVATELCGGNREAIPEGKVIIAGVDVEPAQIAAVPKEQLSGIILCGGTSLGHACILARERGIPAVSLNETAFSELSAGIEVLVDGSCGAVIVEPSAEEIKKAEKTAVSEEALHGPAVMRDGAEVTLRANVGNAEEAVESQKKGASGIGLFRSEFLFIGRDSLPDEEEQYEAYKKAVEACGKAPCIIRTLDVGGDKKLPAFPIPKEDNPFLGVRGIRAELRNESVLRTQLRALLRAAACGHCAVMLPMVTNPSEIDRVKVIAGEELMALKEEGKEAVLPNFGAMIETPAAAVCAENIAKHAGFFSIGTNDLAQYTLAADRTNEAVADIGDALHPAVLRLIKHTIEAANAAGIPVTICGEIASDALAAPILAAMGRVALSMGAGSLSRVRSALKKVSTEEAGEKLEKALSLEDAKAVREFLK</sequence>
<evidence type="ECO:0000313" key="24">
    <source>
        <dbReference type="EMBL" id="SHE45077.1"/>
    </source>
</evidence>
<dbReference type="GO" id="GO:0005737">
    <property type="term" value="C:cytoplasm"/>
    <property type="evidence" value="ECO:0007669"/>
    <property type="project" value="UniProtKB-SubCell"/>
</dbReference>
<feature type="binding site" evidence="19">
    <location>
        <position position="323"/>
    </location>
    <ligand>
        <name>phosphoenolpyruvate</name>
        <dbReference type="ChEBI" id="CHEBI:58702"/>
    </ligand>
</feature>
<feature type="binding site" evidence="20">
    <location>
        <position position="421"/>
    </location>
    <ligand>
        <name>Mg(2+)</name>
        <dbReference type="ChEBI" id="CHEBI:18420"/>
    </ligand>
</feature>
<feature type="active site" description="Proton donor" evidence="18">
    <location>
        <position position="492"/>
    </location>
</feature>
<organism evidence="24 25">
    <name type="scientific">Schwartzia succinivorans DSM 10502</name>
    <dbReference type="NCBI Taxonomy" id="1123243"/>
    <lineage>
        <taxon>Bacteria</taxon>
        <taxon>Bacillati</taxon>
        <taxon>Bacillota</taxon>
        <taxon>Negativicutes</taxon>
        <taxon>Selenomonadales</taxon>
        <taxon>Selenomonadaceae</taxon>
        <taxon>Schwartzia</taxon>
    </lineage>
</organism>
<dbReference type="GO" id="GO:0046872">
    <property type="term" value="F:metal ion binding"/>
    <property type="evidence" value="ECO:0007669"/>
    <property type="project" value="UniProtKB-KW"/>
</dbReference>
<dbReference type="EC" id="2.7.3.9" evidence="6 17"/>
<comment type="subcellular location">
    <subcellularLocation>
        <location evidence="4 17">Cytoplasm</location>
    </subcellularLocation>
</comment>
<evidence type="ECO:0000256" key="8">
    <source>
        <dbReference type="ARBA" id="ARBA00022448"/>
    </source>
</evidence>
<dbReference type="GO" id="GO:0016301">
    <property type="term" value="F:kinase activity"/>
    <property type="evidence" value="ECO:0007669"/>
    <property type="project" value="UniProtKB-KW"/>
</dbReference>
<feature type="binding site" evidence="19">
    <location>
        <position position="287"/>
    </location>
    <ligand>
        <name>phosphoenolpyruvate</name>
        <dbReference type="ChEBI" id="CHEBI:58702"/>
    </ligand>
</feature>
<dbReference type="GO" id="GO:0009401">
    <property type="term" value="P:phosphoenolpyruvate-dependent sugar phosphotransferase system"/>
    <property type="evidence" value="ECO:0007669"/>
    <property type="project" value="UniProtKB-KW"/>
</dbReference>
<dbReference type="SUPFAM" id="SSF47831">
    <property type="entry name" value="Enzyme I of the PEP:sugar phosphotransferase system HPr-binding (sub)domain"/>
    <property type="match status" value="1"/>
</dbReference>
<comment type="cofactor">
    <cofactor evidence="2 17 20">
        <name>Mg(2+)</name>
        <dbReference type="ChEBI" id="CHEBI:18420"/>
    </cofactor>
</comment>
<dbReference type="AlphaFoldDB" id="A0A1M4TLA9"/>
<evidence type="ECO:0000256" key="18">
    <source>
        <dbReference type="PIRSR" id="PIRSR000732-1"/>
    </source>
</evidence>
<evidence type="ECO:0000256" key="6">
    <source>
        <dbReference type="ARBA" id="ARBA00012232"/>
    </source>
</evidence>
<dbReference type="Proteomes" id="UP000184404">
    <property type="component" value="Unassembled WGS sequence"/>
</dbReference>
<comment type="catalytic activity">
    <reaction evidence="1 17">
        <text>L-histidyl-[protein] + phosphoenolpyruvate = N(pros)-phospho-L-histidyl-[protein] + pyruvate</text>
        <dbReference type="Rhea" id="RHEA:23880"/>
        <dbReference type="Rhea" id="RHEA-COMP:9745"/>
        <dbReference type="Rhea" id="RHEA-COMP:9746"/>
        <dbReference type="ChEBI" id="CHEBI:15361"/>
        <dbReference type="ChEBI" id="CHEBI:29979"/>
        <dbReference type="ChEBI" id="CHEBI:58702"/>
        <dbReference type="ChEBI" id="CHEBI:64837"/>
        <dbReference type="EC" id="2.7.3.9"/>
    </reaction>
</comment>
<keyword evidence="25" id="KW-1185">Reference proteome</keyword>
<dbReference type="InterPro" id="IPR036637">
    <property type="entry name" value="Phosphohistidine_dom_sf"/>
</dbReference>
<dbReference type="InterPro" id="IPR008279">
    <property type="entry name" value="PEP-util_enz_mobile_dom"/>
</dbReference>
<feature type="domain" description="PEP-utilising enzyme mobile" evidence="21">
    <location>
        <begin position="154"/>
        <end position="224"/>
    </location>
</feature>
<keyword evidence="8 17" id="KW-0813">Transport</keyword>
<dbReference type="Gene3D" id="3.50.30.10">
    <property type="entry name" value="Phosphohistidine domain"/>
    <property type="match status" value="1"/>
</dbReference>
<keyword evidence="12 17" id="KW-0598">Phosphotransferase system</keyword>
<feature type="domain" description="PEP-utilising enzyme C-terminal" evidence="22">
    <location>
        <begin position="246"/>
        <end position="530"/>
    </location>
</feature>
<dbReference type="InterPro" id="IPR050499">
    <property type="entry name" value="PEP-utilizing_PTS_enzyme"/>
</dbReference>
<accession>A0A1M4TLA9</accession>
<dbReference type="InterPro" id="IPR024692">
    <property type="entry name" value="PTS_EI"/>
</dbReference>
<feature type="domain" description="Phosphotransferase system enzyme I N-terminal" evidence="23">
    <location>
        <begin position="6"/>
        <end position="127"/>
    </location>
</feature>
<evidence type="ECO:0000256" key="19">
    <source>
        <dbReference type="PIRSR" id="PIRSR000732-2"/>
    </source>
</evidence>
<dbReference type="InterPro" id="IPR036618">
    <property type="entry name" value="PtsI_HPr-bd_sf"/>
</dbReference>
<evidence type="ECO:0000256" key="13">
    <source>
        <dbReference type="ARBA" id="ARBA00022723"/>
    </source>
</evidence>
<dbReference type="Pfam" id="PF05524">
    <property type="entry name" value="PEP-utilisers_N"/>
    <property type="match status" value="1"/>
</dbReference>
<dbReference type="RefSeq" id="WP_072934600.1">
    <property type="nucleotide sequence ID" value="NZ_FQUG01000002.1"/>
</dbReference>
<dbReference type="Gene3D" id="1.10.274.10">
    <property type="entry name" value="PtsI, HPr-binding domain"/>
    <property type="match status" value="1"/>
</dbReference>
<dbReference type="PRINTS" id="PR01736">
    <property type="entry name" value="PHPHTRNFRASE"/>
</dbReference>
<evidence type="ECO:0000256" key="10">
    <source>
        <dbReference type="ARBA" id="ARBA00022597"/>
    </source>
</evidence>
<evidence type="ECO:0000256" key="11">
    <source>
        <dbReference type="ARBA" id="ARBA00022679"/>
    </source>
</evidence>
<evidence type="ECO:0000256" key="20">
    <source>
        <dbReference type="PIRSR" id="PIRSR000732-3"/>
    </source>
</evidence>
<feature type="active site" description="Tele-phosphohistidine intermediate" evidence="18">
    <location>
        <position position="188"/>
    </location>
</feature>
<evidence type="ECO:0000256" key="14">
    <source>
        <dbReference type="ARBA" id="ARBA00022777"/>
    </source>
</evidence>
<gene>
    <name evidence="24" type="ORF">SAMN02745190_00515</name>
</gene>
<dbReference type="InterPro" id="IPR000121">
    <property type="entry name" value="PEP_util_C"/>
</dbReference>
<name>A0A1M4TLA9_9FIRM</name>
<dbReference type="GO" id="GO:0008965">
    <property type="term" value="F:phosphoenolpyruvate-protein phosphotransferase activity"/>
    <property type="evidence" value="ECO:0007669"/>
    <property type="project" value="UniProtKB-EC"/>
</dbReference>
<dbReference type="PANTHER" id="PTHR46244:SF3">
    <property type="entry name" value="PHOSPHOENOLPYRUVATE-PROTEIN PHOSPHOTRANSFERASE"/>
    <property type="match status" value="1"/>
</dbReference>
<reference evidence="24 25" key="1">
    <citation type="submission" date="2016-11" db="EMBL/GenBank/DDBJ databases">
        <authorList>
            <person name="Jaros S."/>
            <person name="Januszkiewicz K."/>
            <person name="Wedrychowicz H."/>
        </authorList>
    </citation>
    <scope>NUCLEOTIDE SEQUENCE [LARGE SCALE GENOMIC DNA]</scope>
    <source>
        <strain evidence="24 25">DSM 10502</strain>
    </source>
</reference>
<dbReference type="InterPro" id="IPR040442">
    <property type="entry name" value="Pyrv_kinase-like_dom_sf"/>
</dbReference>
<dbReference type="InterPro" id="IPR006318">
    <property type="entry name" value="PTS_EI-like"/>
</dbReference>
<comment type="function">
    <text evidence="3 17">General (non sugar-specific) component of the phosphoenolpyruvate-dependent sugar phosphotransferase system (sugar PTS). This major carbohydrate active-transport system catalyzes the phosphorylation of incoming sugar substrates concomitantly with their translocation across the cell membrane. Enzyme I transfers the phosphoryl group from phosphoenolpyruvate (PEP) to the phosphoryl carrier protein (HPr).</text>
</comment>
<dbReference type="InterPro" id="IPR015813">
    <property type="entry name" value="Pyrv/PenolPyrv_kinase-like_dom"/>
</dbReference>
<evidence type="ECO:0000256" key="9">
    <source>
        <dbReference type="ARBA" id="ARBA00022490"/>
    </source>
</evidence>
<evidence type="ECO:0000256" key="1">
    <source>
        <dbReference type="ARBA" id="ARBA00000683"/>
    </source>
</evidence>
<keyword evidence="10 17" id="KW-0762">Sugar transport</keyword>
<evidence type="ECO:0000259" key="23">
    <source>
        <dbReference type="Pfam" id="PF05524"/>
    </source>
</evidence>
<evidence type="ECO:0000313" key="25">
    <source>
        <dbReference type="Proteomes" id="UP000184404"/>
    </source>
</evidence>
<dbReference type="SUPFAM" id="SSF52009">
    <property type="entry name" value="Phosphohistidine domain"/>
    <property type="match status" value="1"/>
</dbReference>
<evidence type="ECO:0000256" key="17">
    <source>
        <dbReference type="PIRNR" id="PIRNR000732"/>
    </source>
</evidence>
<evidence type="ECO:0000256" key="4">
    <source>
        <dbReference type="ARBA" id="ARBA00004496"/>
    </source>
</evidence>
<evidence type="ECO:0000256" key="2">
    <source>
        <dbReference type="ARBA" id="ARBA00001946"/>
    </source>
</evidence>
<keyword evidence="11 17" id="KW-0808">Transferase</keyword>
<dbReference type="OrthoDB" id="9765468at2"/>
<feature type="binding site" evidence="20">
    <location>
        <position position="445"/>
    </location>
    <ligand>
        <name>Mg(2+)</name>
        <dbReference type="ChEBI" id="CHEBI:18420"/>
    </ligand>
</feature>
<evidence type="ECO:0000259" key="22">
    <source>
        <dbReference type="Pfam" id="PF02896"/>
    </source>
</evidence>
<dbReference type="PIRSF" id="PIRSF000732">
    <property type="entry name" value="PTS_enzyme_I"/>
    <property type="match status" value="1"/>
</dbReference>
<dbReference type="PANTHER" id="PTHR46244">
    <property type="entry name" value="PHOSPHOENOLPYRUVATE-PROTEIN PHOSPHOTRANSFERASE"/>
    <property type="match status" value="1"/>
</dbReference>
<evidence type="ECO:0000256" key="7">
    <source>
        <dbReference type="ARBA" id="ARBA00016544"/>
    </source>
</evidence>
<dbReference type="SUPFAM" id="SSF51621">
    <property type="entry name" value="Phosphoenolpyruvate/pyruvate domain"/>
    <property type="match status" value="1"/>
</dbReference>
<keyword evidence="14 17" id="KW-0418">Kinase</keyword>
<keyword evidence="15 17" id="KW-0460">Magnesium</keyword>
<keyword evidence="9 17" id="KW-0963">Cytoplasm</keyword>
<evidence type="ECO:0000256" key="12">
    <source>
        <dbReference type="ARBA" id="ARBA00022683"/>
    </source>
</evidence>
<dbReference type="NCBIfam" id="TIGR01417">
    <property type="entry name" value="PTS_I_fam"/>
    <property type="match status" value="1"/>
</dbReference>
<evidence type="ECO:0000256" key="3">
    <source>
        <dbReference type="ARBA" id="ARBA00002728"/>
    </source>
</evidence>
<comment type="similarity">
    <text evidence="5 17">Belongs to the PEP-utilizing enzyme family.</text>
</comment>